<dbReference type="SUPFAM" id="SSF47954">
    <property type="entry name" value="Cyclin-like"/>
    <property type="match status" value="2"/>
</dbReference>
<organism evidence="3 4">
    <name type="scientific">Geranomyces variabilis</name>
    <dbReference type="NCBI Taxonomy" id="109894"/>
    <lineage>
        <taxon>Eukaryota</taxon>
        <taxon>Fungi</taxon>
        <taxon>Fungi incertae sedis</taxon>
        <taxon>Chytridiomycota</taxon>
        <taxon>Chytridiomycota incertae sedis</taxon>
        <taxon>Chytridiomycetes</taxon>
        <taxon>Spizellomycetales</taxon>
        <taxon>Powellomycetaceae</taxon>
        <taxon>Geranomyces</taxon>
    </lineage>
</organism>
<accession>A0AAD5TU05</accession>
<protein>
    <recommendedName>
        <fullName evidence="2">Cyclin N-terminal domain-containing protein</fullName>
    </recommendedName>
</protein>
<dbReference type="GO" id="GO:0016538">
    <property type="term" value="F:cyclin-dependent protein serine/threonine kinase regulator activity"/>
    <property type="evidence" value="ECO:0007669"/>
    <property type="project" value="InterPro"/>
</dbReference>
<keyword evidence="4" id="KW-1185">Reference proteome</keyword>
<sequence>MAGGSILESEPVNNWLFTKEQIIHTPSRVCGLDEDEETILRDKGCRVIASLAKEVNRYPALSQVACLYFHRVYMRKSFTDYNEYKLIAVTCFWIAAKWDDYPIKSAHITELAVKIVHKDFQIEVDFESPLFMEYRRRILYYEIELYRVLCFDRLPRGPFNVLVSVIPQLDVDPSTAIIDAAATAINDIYLSTVCLRFTPAVLVATAIVFAAKMIHVDIPRGKDGLRFRQVTGIDSDEGLESLRAAIVAVKEFYVNHRKPDEHEVAAEDEEDDYEMRDQPLQSASMDEDTAADETLARAASQLSVCDDDLNGVASAEPADAHGTLRPREEEDTASGGETSPLRKRPRMLETQQVASPRSEDELDVETAVPAGTTTAANAEPIVISGESQLPLAPDLMDTD</sequence>
<comment type="caution">
    <text evidence="3">The sequence shown here is derived from an EMBL/GenBank/DDBJ whole genome shotgun (WGS) entry which is preliminary data.</text>
</comment>
<evidence type="ECO:0000313" key="4">
    <source>
        <dbReference type="Proteomes" id="UP001212152"/>
    </source>
</evidence>
<evidence type="ECO:0000313" key="3">
    <source>
        <dbReference type="EMBL" id="KAJ3185537.1"/>
    </source>
</evidence>
<dbReference type="EMBL" id="JADGJQ010000001">
    <property type="protein sequence ID" value="KAJ3185537.1"/>
    <property type="molecule type" value="Genomic_DNA"/>
</dbReference>
<reference evidence="3" key="1">
    <citation type="submission" date="2020-05" db="EMBL/GenBank/DDBJ databases">
        <title>Phylogenomic resolution of chytrid fungi.</title>
        <authorList>
            <person name="Stajich J.E."/>
            <person name="Amses K."/>
            <person name="Simmons R."/>
            <person name="Seto K."/>
            <person name="Myers J."/>
            <person name="Bonds A."/>
            <person name="Quandt C.A."/>
            <person name="Barry K."/>
            <person name="Liu P."/>
            <person name="Grigoriev I."/>
            <person name="Longcore J.E."/>
            <person name="James T.Y."/>
        </authorList>
    </citation>
    <scope>NUCLEOTIDE SEQUENCE</scope>
    <source>
        <strain evidence="3">JEL0379</strain>
    </source>
</reference>
<dbReference type="InterPro" id="IPR036915">
    <property type="entry name" value="Cyclin-like_sf"/>
</dbReference>
<dbReference type="Gene3D" id="1.10.472.10">
    <property type="entry name" value="Cyclin-like"/>
    <property type="match status" value="2"/>
</dbReference>
<evidence type="ECO:0000256" key="1">
    <source>
        <dbReference type="SAM" id="MobiDB-lite"/>
    </source>
</evidence>
<dbReference type="InterPro" id="IPR006671">
    <property type="entry name" value="Cyclin_N"/>
</dbReference>
<dbReference type="GO" id="GO:0006357">
    <property type="term" value="P:regulation of transcription by RNA polymerase II"/>
    <property type="evidence" value="ECO:0007669"/>
    <property type="project" value="InterPro"/>
</dbReference>
<proteinExistence type="predicted"/>
<dbReference type="InterPro" id="IPR043198">
    <property type="entry name" value="Cyclin/Ssn8"/>
</dbReference>
<gene>
    <name evidence="3" type="ORF">HDU87_000160</name>
</gene>
<dbReference type="Pfam" id="PF00134">
    <property type="entry name" value="Cyclin_N"/>
    <property type="match status" value="1"/>
</dbReference>
<dbReference type="AlphaFoldDB" id="A0AAD5TU05"/>
<evidence type="ECO:0000259" key="2">
    <source>
        <dbReference type="Pfam" id="PF00134"/>
    </source>
</evidence>
<dbReference type="Proteomes" id="UP001212152">
    <property type="component" value="Unassembled WGS sequence"/>
</dbReference>
<name>A0AAD5TU05_9FUNG</name>
<feature type="region of interest" description="Disordered" evidence="1">
    <location>
        <begin position="311"/>
        <end position="399"/>
    </location>
</feature>
<feature type="domain" description="Cyclin N-terminal" evidence="2">
    <location>
        <begin position="35"/>
        <end position="109"/>
    </location>
</feature>
<dbReference type="PANTHER" id="PTHR10026">
    <property type="entry name" value="CYCLIN"/>
    <property type="match status" value="1"/>
</dbReference>